<dbReference type="STRING" id="861266.ARTSIC4J27_4454"/>
<proteinExistence type="predicted"/>
<dbReference type="RefSeq" id="WP_050057222.1">
    <property type="nucleotide sequence ID" value="NZ_CAQI01000059.1"/>
</dbReference>
<dbReference type="OrthoDB" id="4955040at2"/>
<keyword evidence="2" id="KW-1185">Reference proteome</keyword>
<protein>
    <submittedName>
        <fullName evidence="1">Uncharacterized domain protein</fullName>
    </submittedName>
</protein>
<accession>A0A024H9A9</accession>
<dbReference type="EMBL" id="CAQI01000059">
    <property type="protein sequence ID" value="CCQ48449.1"/>
    <property type="molecule type" value="Genomic_DNA"/>
</dbReference>
<organism evidence="1 2">
    <name type="scientific">Pseudarthrobacter siccitolerans</name>
    <dbReference type="NCBI Taxonomy" id="861266"/>
    <lineage>
        <taxon>Bacteria</taxon>
        <taxon>Bacillati</taxon>
        <taxon>Actinomycetota</taxon>
        <taxon>Actinomycetes</taxon>
        <taxon>Micrococcales</taxon>
        <taxon>Micrococcaceae</taxon>
        <taxon>Pseudarthrobacter</taxon>
    </lineage>
</organism>
<gene>
    <name evidence="1" type="ORF">ARTSIC4J27_4454</name>
</gene>
<reference evidence="2" key="1">
    <citation type="journal article" date="2014" name="Genome Announc.">
        <title>Genome Sequence of Arthrobacter siccitolerans 4J27, a Xeroprotectant-Producing Desiccation-Tolerant Microorganism.</title>
        <authorList>
            <person name="Manzanera M."/>
            <person name="Santa-Cruz-Calvo L."/>
            <person name="Vilchez J.I."/>
            <person name="Garcia-Fontana C."/>
            <person name="Silva-Castro G.A."/>
            <person name="Calvo C."/>
            <person name="Gonzalez-Lopez J."/>
        </authorList>
    </citation>
    <scope>NUCLEOTIDE SEQUENCE [LARGE SCALE GENOMIC DNA]</scope>
    <source>
        <strain evidence="2">4J27</strain>
    </source>
</reference>
<dbReference type="AlphaFoldDB" id="A0A024H9A9"/>
<name>A0A024H9A9_9MICC</name>
<evidence type="ECO:0000313" key="2">
    <source>
        <dbReference type="Proteomes" id="UP000035722"/>
    </source>
</evidence>
<sequence length="100" mass="10984">MGSQLAGADLQQEMLRVSQIVQLAERVAVCVGRGEQVLDSFRDIQLLQWESPAGRAYRDAVLLQSAALRRALETLIEAKAAVERHSQETFTAGCTNPGMR</sequence>
<comment type="caution">
    <text evidence="1">The sequence shown here is derived from an EMBL/GenBank/DDBJ whole genome shotgun (WGS) entry which is preliminary data.</text>
</comment>
<evidence type="ECO:0000313" key="1">
    <source>
        <dbReference type="EMBL" id="CCQ48449.1"/>
    </source>
</evidence>
<dbReference type="Proteomes" id="UP000035722">
    <property type="component" value="Unassembled WGS sequence"/>
</dbReference>